<organism evidence="1 2">
    <name type="scientific">Phyllobacterium sophorae</name>
    <dbReference type="NCBI Taxonomy" id="1520277"/>
    <lineage>
        <taxon>Bacteria</taxon>
        <taxon>Pseudomonadati</taxon>
        <taxon>Pseudomonadota</taxon>
        <taxon>Alphaproteobacteria</taxon>
        <taxon>Hyphomicrobiales</taxon>
        <taxon>Phyllobacteriaceae</taxon>
        <taxon>Phyllobacterium</taxon>
    </lineage>
</organism>
<dbReference type="InterPro" id="IPR022062">
    <property type="entry name" value="DUF3618"/>
</dbReference>
<evidence type="ECO:0000313" key="1">
    <source>
        <dbReference type="EMBL" id="PSH61601.1"/>
    </source>
</evidence>
<accession>A0A2P7B561</accession>
<reference evidence="2" key="1">
    <citation type="submission" date="2017-11" db="EMBL/GenBank/DDBJ databases">
        <authorList>
            <person name="Kuznetsova I."/>
            <person name="Sazanova A."/>
            <person name="Chirak E."/>
            <person name="Safronova V."/>
            <person name="Willems A."/>
        </authorList>
    </citation>
    <scope>NUCLEOTIDE SEQUENCE [LARGE SCALE GENOMIC DNA]</scope>
    <source>
        <strain evidence="2">CCBAU 03422</strain>
    </source>
</reference>
<dbReference type="AlphaFoldDB" id="A0A2P7B561"/>
<comment type="caution">
    <text evidence="1">The sequence shown here is derived from an EMBL/GenBank/DDBJ whole genome shotgun (WGS) entry which is preliminary data.</text>
</comment>
<evidence type="ECO:0000313" key="2">
    <source>
        <dbReference type="Proteomes" id="UP000241764"/>
    </source>
</evidence>
<dbReference type="Pfam" id="PF12277">
    <property type="entry name" value="DUF3618"/>
    <property type="match status" value="1"/>
</dbReference>
<gene>
    <name evidence="1" type="ORF">CU103_22605</name>
</gene>
<keyword evidence="2" id="KW-1185">Reference proteome</keyword>
<dbReference type="Proteomes" id="UP000241764">
    <property type="component" value="Unassembled WGS sequence"/>
</dbReference>
<sequence length="330" mass="34848">MTSSSERQSAAEIQRDIEDDRRRIEESIDVIQERMSPGQLIDEVLGYLKSSGGGAYVANLGNAVKNDPIPVALMGVSLAWLMAGTGTGRVDDGKSISSFDKRPEHPLATVDGDIRWMGPALDEGDAQYMHFADSAGNRFRALTNNAGKRAGPFLDDSGKSYRGFADAAGNRIEAIKDQAGAIWDDASDWLSDTYQQVSDAAAGVADRVSSQARSVGDTSASAGAAIRDQTKRLNETILTHFRDQPLVGGALAFAVGAAIGAALPHTAAEDAAVGEAAQNLRDRVSEKAEEIIDKGKAAASDIYEQTVDVADDVYDAALDRIKDSGNAGQS</sequence>
<dbReference type="OrthoDB" id="7471221at2"/>
<proteinExistence type="predicted"/>
<protein>
    <submittedName>
        <fullName evidence="1">Nutrient deprivation-induced protein</fullName>
    </submittedName>
</protein>
<dbReference type="EMBL" id="PGGM01000012">
    <property type="protein sequence ID" value="PSH61601.1"/>
    <property type="molecule type" value="Genomic_DNA"/>
</dbReference>
<name>A0A2P7B561_9HYPH</name>
<dbReference type="RefSeq" id="WP_106666277.1">
    <property type="nucleotide sequence ID" value="NZ_PGGM01000012.1"/>
</dbReference>